<dbReference type="EnsemblMetazoa" id="GMOY012072-RA">
    <property type="protein sequence ID" value="GMOY012072-PA"/>
    <property type="gene ID" value="GMOY012072"/>
</dbReference>
<evidence type="ECO:0000313" key="2">
    <source>
        <dbReference type="Proteomes" id="UP000092444"/>
    </source>
</evidence>
<dbReference type="Gene3D" id="3.40.50.300">
    <property type="entry name" value="P-loop containing nucleotide triphosphate hydrolases"/>
    <property type="match status" value="1"/>
</dbReference>
<dbReference type="EMBL" id="CCAG010018698">
    <property type="status" value="NOT_ANNOTATED_CDS"/>
    <property type="molecule type" value="Genomic_DNA"/>
</dbReference>
<protein>
    <submittedName>
        <fullName evidence="1">Uncharacterized protein</fullName>
    </submittedName>
</protein>
<name>A0A1B0GFI2_GLOMM</name>
<dbReference type="STRING" id="37546.A0A1B0GFI2"/>
<dbReference type="AlphaFoldDB" id="A0A1B0GFI2"/>
<dbReference type="Proteomes" id="UP000092444">
    <property type="component" value="Unassembled WGS sequence"/>
</dbReference>
<keyword evidence="2" id="KW-1185">Reference proteome</keyword>
<dbReference type="VEuPathDB" id="VectorBase:GMOY012072"/>
<dbReference type="InterPro" id="IPR027417">
    <property type="entry name" value="P-loop_NTPase"/>
</dbReference>
<accession>A0A1B0GFI2</accession>
<evidence type="ECO:0000313" key="1">
    <source>
        <dbReference type="EnsemblMetazoa" id="GMOY012072-PA"/>
    </source>
</evidence>
<organism evidence="1 2">
    <name type="scientific">Glossina morsitans morsitans</name>
    <name type="common">Savannah tsetse fly</name>
    <dbReference type="NCBI Taxonomy" id="37546"/>
    <lineage>
        <taxon>Eukaryota</taxon>
        <taxon>Metazoa</taxon>
        <taxon>Ecdysozoa</taxon>
        <taxon>Arthropoda</taxon>
        <taxon>Hexapoda</taxon>
        <taxon>Insecta</taxon>
        <taxon>Pterygota</taxon>
        <taxon>Neoptera</taxon>
        <taxon>Endopterygota</taxon>
        <taxon>Diptera</taxon>
        <taxon>Brachycera</taxon>
        <taxon>Muscomorpha</taxon>
        <taxon>Hippoboscoidea</taxon>
        <taxon>Glossinidae</taxon>
        <taxon>Glossina</taxon>
    </lineage>
</organism>
<proteinExistence type="predicted"/>
<sequence length="73" mass="8516">MPVINDWRRHLLSEKGLESVMASSKLQTVFNIIQMHEEKGEKCLIFSPFVAVLNVVEHFFKKITEKDPQVLNF</sequence>
<reference evidence="1" key="1">
    <citation type="submission" date="2020-05" db="UniProtKB">
        <authorList>
            <consortium name="EnsemblMetazoa"/>
        </authorList>
    </citation>
    <scope>IDENTIFICATION</scope>
    <source>
        <strain evidence="1">Yale</strain>
    </source>
</reference>
<dbReference type="SUPFAM" id="SSF52540">
    <property type="entry name" value="P-loop containing nucleoside triphosphate hydrolases"/>
    <property type="match status" value="1"/>
</dbReference>